<evidence type="ECO:0000256" key="2">
    <source>
        <dbReference type="ARBA" id="ARBA00004997"/>
    </source>
</evidence>
<keyword evidence="5" id="KW-0808">Transferase</keyword>
<keyword evidence="11" id="KW-0324">Glycolysis</keyword>
<name>A0ABY9CAB7_VITVI</name>
<dbReference type="EC" id="2.7.1.40" evidence="4"/>
<dbReference type="Gene3D" id="3.20.20.60">
    <property type="entry name" value="Phosphoenolpyruvate-binding domains"/>
    <property type="match status" value="2"/>
</dbReference>
<keyword evidence="8" id="KW-0418">Kinase</keyword>
<evidence type="ECO:0000256" key="11">
    <source>
        <dbReference type="ARBA" id="ARBA00023152"/>
    </source>
</evidence>
<evidence type="ECO:0000256" key="12">
    <source>
        <dbReference type="ARBA" id="ARBA00023317"/>
    </source>
</evidence>
<dbReference type="InterPro" id="IPR040442">
    <property type="entry name" value="Pyrv_kinase-like_dom_sf"/>
</dbReference>
<dbReference type="Proteomes" id="UP001227230">
    <property type="component" value="Chromosome 7"/>
</dbReference>
<dbReference type="InterPro" id="IPR015806">
    <property type="entry name" value="Pyrv_Knase_insert_dom_sf"/>
</dbReference>
<dbReference type="InterPro" id="IPR001697">
    <property type="entry name" value="Pyr_Knase"/>
</dbReference>
<keyword evidence="10" id="KW-0460">Magnesium</keyword>
<evidence type="ECO:0000256" key="10">
    <source>
        <dbReference type="ARBA" id="ARBA00022842"/>
    </source>
</evidence>
<accession>A0ABY9CAB7</accession>
<reference evidence="14 15" key="1">
    <citation type="journal article" date="2023" name="Hortic Res">
        <title>The complete reference genome for grapevine (Vitis vinifera L.) genetics and breeding.</title>
        <authorList>
            <person name="Shi X."/>
            <person name="Cao S."/>
            <person name="Wang X."/>
            <person name="Huang S."/>
            <person name="Wang Y."/>
            <person name="Liu Z."/>
            <person name="Liu W."/>
            <person name="Leng X."/>
            <person name="Peng Y."/>
            <person name="Wang N."/>
            <person name="Wang Y."/>
            <person name="Ma Z."/>
            <person name="Xu X."/>
            <person name="Zhang F."/>
            <person name="Xue H."/>
            <person name="Zhong H."/>
            <person name="Wang Y."/>
            <person name="Zhang K."/>
            <person name="Velt A."/>
            <person name="Avia K."/>
            <person name="Holtgrawe D."/>
            <person name="Grimplet J."/>
            <person name="Matus J.T."/>
            <person name="Ware D."/>
            <person name="Wu X."/>
            <person name="Wang H."/>
            <person name="Liu C."/>
            <person name="Fang Y."/>
            <person name="Rustenholz C."/>
            <person name="Cheng Z."/>
            <person name="Xiao H."/>
            <person name="Zhou Y."/>
        </authorList>
    </citation>
    <scope>NUCLEOTIDE SEQUENCE [LARGE SCALE GENOMIC DNA]</scope>
    <source>
        <strain evidence="15">cv. Pinot noir / PN40024</strain>
        <tissue evidence="14">Leaf</tissue>
    </source>
</reference>
<keyword evidence="7" id="KW-0547">Nucleotide-binding</keyword>
<dbReference type="PANTHER" id="PTHR11817">
    <property type="entry name" value="PYRUVATE KINASE"/>
    <property type="match status" value="1"/>
</dbReference>
<keyword evidence="12" id="KW-0670">Pyruvate</keyword>
<keyword evidence="6" id="KW-0479">Metal-binding</keyword>
<comment type="similarity">
    <text evidence="3">Belongs to the pyruvate kinase family.</text>
</comment>
<dbReference type="SUPFAM" id="SSF51621">
    <property type="entry name" value="Phosphoenolpyruvate/pyruvate domain"/>
    <property type="match status" value="1"/>
</dbReference>
<keyword evidence="9" id="KW-0067">ATP-binding</keyword>
<evidence type="ECO:0000256" key="8">
    <source>
        <dbReference type="ARBA" id="ARBA00022777"/>
    </source>
</evidence>
<dbReference type="EMBL" id="CP126654">
    <property type="protein sequence ID" value="WJZ91406.1"/>
    <property type="molecule type" value="Genomic_DNA"/>
</dbReference>
<evidence type="ECO:0000259" key="13">
    <source>
        <dbReference type="Pfam" id="PF00224"/>
    </source>
</evidence>
<feature type="domain" description="Pyruvate kinase barrel" evidence="13">
    <location>
        <begin position="75"/>
        <end position="141"/>
    </location>
</feature>
<evidence type="ECO:0000256" key="1">
    <source>
        <dbReference type="ARBA" id="ARBA00001958"/>
    </source>
</evidence>
<organism evidence="14 15">
    <name type="scientific">Vitis vinifera</name>
    <name type="common">Grape</name>
    <dbReference type="NCBI Taxonomy" id="29760"/>
    <lineage>
        <taxon>Eukaryota</taxon>
        <taxon>Viridiplantae</taxon>
        <taxon>Streptophyta</taxon>
        <taxon>Embryophyta</taxon>
        <taxon>Tracheophyta</taxon>
        <taxon>Spermatophyta</taxon>
        <taxon>Magnoliopsida</taxon>
        <taxon>eudicotyledons</taxon>
        <taxon>Gunneridae</taxon>
        <taxon>Pentapetalae</taxon>
        <taxon>rosids</taxon>
        <taxon>Vitales</taxon>
        <taxon>Vitaceae</taxon>
        <taxon>Viteae</taxon>
        <taxon>Vitis</taxon>
    </lineage>
</organism>
<evidence type="ECO:0000313" key="15">
    <source>
        <dbReference type="Proteomes" id="UP001227230"/>
    </source>
</evidence>
<evidence type="ECO:0000256" key="7">
    <source>
        <dbReference type="ARBA" id="ARBA00022741"/>
    </source>
</evidence>
<comment type="pathway">
    <text evidence="2">Carbohydrate degradation; glycolysis; pyruvate from D-glyceraldehyde 3-phosphate: step 5/5.</text>
</comment>
<evidence type="ECO:0000256" key="6">
    <source>
        <dbReference type="ARBA" id="ARBA00022723"/>
    </source>
</evidence>
<comment type="cofactor">
    <cofactor evidence="1">
        <name>K(+)</name>
        <dbReference type="ChEBI" id="CHEBI:29103"/>
    </cofactor>
</comment>
<dbReference type="InterPro" id="IPR015813">
    <property type="entry name" value="Pyrv/PenolPyrv_kinase-like_dom"/>
</dbReference>
<gene>
    <name evidence="14" type="ORF">VitviT2T_010481</name>
</gene>
<evidence type="ECO:0000256" key="5">
    <source>
        <dbReference type="ARBA" id="ARBA00022679"/>
    </source>
</evidence>
<evidence type="ECO:0000256" key="4">
    <source>
        <dbReference type="ARBA" id="ARBA00012142"/>
    </source>
</evidence>
<dbReference type="InterPro" id="IPR015793">
    <property type="entry name" value="Pyrv_Knase_brl"/>
</dbReference>
<protein>
    <recommendedName>
        <fullName evidence="4">pyruvate kinase</fullName>
        <ecNumber evidence="4">2.7.1.40</ecNumber>
    </recommendedName>
</protein>
<keyword evidence="15" id="KW-1185">Reference proteome</keyword>
<evidence type="ECO:0000313" key="14">
    <source>
        <dbReference type="EMBL" id="WJZ91406.1"/>
    </source>
</evidence>
<evidence type="ECO:0000256" key="3">
    <source>
        <dbReference type="ARBA" id="ARBA00008663"/>
    </source>
</evidence>
<dbReference type="Gene3D" id="2.40.33.10">
    <property type="entry name" value="PK beta-barrel domain-like"/>
    <property type="match status" value="1"/>
</dbReference>
<dbReference type="Pfam" id="PF00224">
    <property type="entry name" value="PK"/>
    <property type="match status" value="1"/>
</dbReference>
<evidence type="ECO:0000256" key="9">
    <source>
        <dbReference type="ARBA" id="ARBA00022840"/>
    </source>
</evidence>
<sequence length="163" mass="18843">MFEYVAWDHASHKKTIDLVKKYNAQFEDKVIAIMLDTMGLEVRSGDFPKPIMLKEGQEFYFTIKRGVSSENSQYKNWEDIKFGVDNQVDFYVVSFVKDAEVVHELKDYLKFCEADIHVTVKIESADSIPNLHSIISSSDGKIMGTFWREREGYQETAHKSTGE</sequence>
<proteinExistence type="inferred from homology"/>